<reference evidence="2 3" key="2">
    <citation type="submission" date="2020-08" db="EMBL/GenBank/DDBJ databases">
        <title>Stappia taiwanensis sp. nov., isolated from a coastal thermal spring.</title>
        <authorList>
            <person name="Kampfer P."/>
        </authorList>
    </citation>
    <scope>NUCLEOTIDE SEQUENCE [LARGE SCALE GENOMIC DNA]</scope>
    <source>
        <strain evidence="2 3">DSM 23284</strain>
    </source>
</reference>
<organism evidence="2 3">
    <name type="scientific">Stappia taiwanensis</name>
    <dbReference type="NCBI Taxonomy" id="992267"/>
    <lineage>
        <taxon>Bacteria</taxon>
        <taxon>Pseudomonadati</taxon>
        <taxon>Pseudomonadota</taxon>
        <taxon>Alphaproteobacteria</taxon>
        <taxon>Hyphomicrobiales</taxon>
        <taxon>Stappiaceae</taxon>
        <taxon>Stappia</taxon>
    </lineage>
</organism>
<gene>
    <name evidence="2" type="ORF">H1W37_13365</name>
</gene>
<name>A0A838Y117_9HYPH</name>
<accession>A0A838Y117</accession>
<comment type="caution">
    <text evidence="2">The sequence shown here is derived from an EMBL/GenBank/DDBJ whole genome shotgun (WGS) entry which is preliminary data.</text>
</comment>
<evidence type="ECO:0000313" key="2">
    <source>
        <dbReference type="EMBL" id="MBA4612650.1"/>
    </source>
</evidence>
<protein>
    <submittedName>
        <fullName evidence="2">Invasion associated locus B family protein</fullName>
    </submittedName>
</protein>
<dbReference type="Proteomes" id="UP000559404">
    <property type="component" value="Unassembled WGS sequence"/>
</dbReference>
<dbReference type="InterPro" id="IPR010642">
    <property type="entry name" value="Invasion_prot_B"/>
</dbReference>
<dbReference type="RefSeq" id="WP_181760838.1">
    <property type="nucleotide sequence ID" value="NZ_BMCR01000003.1"/>
</dbReference>
<evidence type="ECO:0000313" key="3">
    <source>
        <dbReference type="Proteomes" id="UP000559404"/>
    </source>
</evidence>
<keyword evidence="3" id="KW-1185">Reference proteome</keyword>
<dbReference type="AlphaFoldDB" id="A0A838Y117"/>
<feature type="signal peptide" evidence="1">
    <location>
        <begin position="1"/>
        <end position="34"/>
    </location>
</feature>
<dbReference type="InterPro" id="IPR038696">
    <property type="entry name" value="IalB_sf"/>
</dbReference>
<proteinExistence type="predicted"/>
<feature type="chain" id="PRO_5032309277" evidence="1">
    <location>
        <begin position="35"/>
        <end position="186"/>
    </location>
</feature>
<evidence type="ECO:0000256" key="1">
    <source>
        <dbReference type="SAM" id="SignalP"/>
    </source>
</evidence>
<dbReference type="EMBL" id="JACEON010000012">
    <property type="protein sequence ID" value="MBA4612650.1"/>
    <property type="molecule type" value="Genomic_DNA"/>
</dbReference>
<reference evidence="2 3" key="1">
    <citation type="submission" date="2020-07" db="EMBL/GenBank/DDBJ databases">
        <authorList>
            <person name="Li M."/>
        </authorList>
    </citation>
    <scope>NUCLEOTIDE SEQUENCE [LARGE SCALE GENOMIC DNA]</scope>
    <source>
        <strain evidence="2 3">DSM 23284</strain>
    </source>
</reference>
<dbReference type="Pfam" id="PF06776">
    <property type="entry name" value="IalB"/>
    <property type="match status" value="1"/>
</dbReference>
<sequence length="186" mass="19392">MQSALSLFRGFARSRLTALFAAPLLLALAGPAVAQTESPAKAAGDAAPNWVVQCAEAKEGKAKQCRALQNIVMQKTGQRLLTVVVEPRDKAPNHALVLALPHGVFLPAGASIQVDDGKPAPMVIQTSDANGAYAGMAITDELLASMKKGETLKIAFKTAQRQDLAVPVTLIGFTAAYSQLGKAATN</sequence>
<keyword evidence="1" id="KW-0732">Signal</keyword>
<dbReference type="Gene3D" id="2.60.40.1880">
    <property type="entry name" value="Invasion associated locus B (IalB) protein"/>
    <property type="match status" value="1"/>
</dbReference>